<organism evidence="6 7">
    <name type="scientific">Paenibacillus radicis</name>
    <name type="common">ex Gao et al. 2016</name>
    <dbReference type="NCBI Taxonomy" id="1737354"/>
    <lineage>
        <taxon>Bacteria</taxon>
        <taxon>Bacillati</taxon>
        <taxon>Bacillota</taxon>
        <taxon>Bacilli</taxon>
        <taxon>Bacillales</taxon>
        <taxon>Paenibacillaceae</taxon>
        <taxon>Paenibacillus</taxon>
    </lineage>
</organism>
<dbReference type="Proteomes" id="UP000600247">
    <property type="component" value="Unassembled WGS sequence"/>
</dbReference>
<dbReference type="GO" id="GO:0016758">
    <property type="term" value="F:hexosyltransferase activity"/>
    <property type="evidence" value="ECO:0007669"/>
    <property type="project" value="InterPro"/>
</dbReference>
<reference evidence="6 7" key="1">
    <citation type="journal article" date="2014" name="Int. J. Syst. Evol. Microbiol.">
        <title>Complete genome sequence of Corynebacterium casei LMG S-19264T (=DSM 44701T), isolated from a smear-ripened cheese.</title>
        <authorList>
            <consortium name="US DOE Joint Genome Institute (JGI-PGF)"/>
            <person name="Walter F."/>
            <person name="Albersmeier A."/>
            <person name="Kalinowski J."/>
            <person name="Ruckert C."/>
        </authorList>
    </citation>
    <scope>NUCLEOTIDE SEQUENCE [LARGE SCALE GENOMIC DNA]</scope>
    <source>
        <strain evidence="6 7">CGMCC 1.15286</strain>
    </source>
</reference>
<dbReference type="GO" id="GO:0009247">
    <property type="term" value="P:glycolipid biosynthetic process"/>
    <property type="evidence" value="ECO:0007669"/>
    <property type="project" value="InterPro"/>
</dbReference>
<feature type="domain" description="Glycosyl transferase family 1" evidence="4">
    <location>
        <begin position="233"/>
        <end position="352"/>
    </location>
</feature>
<evidence type="ECO:0000313" key="6">
    <source>
        <dbReference type="EMBL" id="GGG66065.1"/>
    </source>
</evidence>
<dbReference type="InterPro" id="IPR009695">
    <property type="entry name" value="Diacylglyc_glucosyltr_N"/>
</dbReference>
<gene>
    <name evidence="6" type="primary">ugtP</name>
    <name evidence="6" type="ORF">GCM10010918_20540</name>
</gene>
<keyword evidence="3" id="KW-0808">Transferase</keyword>
<dbReference type="Gene3D" id="3.40.50.2000">
    <property type="entry name" value="Glycogen Phosphorylase B"/>
    <property type="match status" value="1"/>
</dbReference>
<sequence length="391" mass="43876">MAKHDYFRQPKLLILYASYGEGHVQAARAIRDALEEQGNYRTVLIDLMAESHPWLNEMTRKFYQQSYTRLPALYGWVYGVTRPMKHNSLFGGLLHSLGRDKIKRIMAQEKPDAVIHTFPLFALPSLNRRSLLFGNPPSYAVITDFDLHRRWVHPDIERYYVATDDLKQELGMLGIRSTSVHVSGIPLKRGFHNVAPNLEIFRKFGLDPAQPTILLMAGAQGVMPHIGKLCSGLLEEHPSVQIALVCGRNEKLRHTVERRFAHHPHGSRLHLFGYVEQIHELMSISTCLVTKPGGVTLSEGIAAGLPIFIYRPVPGQEKQNAVYLQSKGAAVICRKPEQLIASLLSVINDPERLSSSKACLNSLQFTESAAESIARDILSRIQSGRSLFSTV</sequence>
<name>A0A917H371_9BACL</name>
<dbReference type="RefSeq" id="WP_188888892.1">
    <property type="nucleotide sequence ID" value="NZ_BMHY01000003.1"/>
</dbReference>
<dbReference type="Pfam" id="PF00534">
    <property type="entry name" value="Glycos_transf_1"/>
    <property type="match status" value="1"/>
</dbReference>
<dbReference type="InterPro" id="IPR001296">
    <property type="entry name" value="Glyco_trans_1"/>
</dbReference>
<proteinExistence type="inferred from homology"/>
<keyword evidence="2" id="KW-0328">Glycosyltransferase</keyword>
<dbReference type="Pfam" id="PF06925">
    <property type="entry name" value="MGDG_synth"/>
    <property type="match status" value="1"/>
</dbReference>
<evidence type="ECO:0000256" key="2">
    <source>
        <dbReference type="ARBA" id="ARBA00022676"/>
    </source>
</evidence>
<protein>
    <submittedName>
        <fullName evidence="6">Processive diacylglycerol beta-glucosyltransferase</fullName>
    </submittedName>
</protein>
<dbReference type="SUPFAM" id="SSF53756">
    <property type="entry name" value="UDP-Glycosyltransferase/glycogen phosphorylase"/>
    <property type="match status" value="1"/>
</dbReference>
<accession>A0A917H371</accession>
<evidence type="ECO:0000256" key="1">
    <source>
        <dbReference type="ARBA" id="ARBA00006962"/>
    </source>
</evidence>
<dbReference type="GO" id="GO:0016020">
    <property type="term" value="C:membrane"/>
    <property type="evidence" value="ECO:0007669"/>
    <property type="project" value="GOC"/>
</dbReference>
<dbReference type="PANTHER" id="PTHR43025">
    <property type="entry name" value="MONOGALACTOSYLDIACYLGLYCEROL SYNTHASE"/>
    <property type="match status" value="1"/>
</dbReference>
<evidence type="ECO:0000259" key="5">
    <source>
        <dbReference type="Pfam" id="PF06925"/>
    </source>
</evidence>
<dbReference type="EMBL" id="BMHY01000003">
    <property type="protein sequence ID" value="GGG66065.1"/>
    <property type="molecule type" value="Genomic_DNA"/>
</dbReference>
<keyword evidence="7" id="KW-1185">Reference proteome</keyword>
<dbReference type="AlphaFoldDB" id="A0A917H371"/>
<dbReference type="PANTHER" id="PTHR43025:SF3">
    <property type="entry name" value="MONOGALACTOSYLDIACYLGLYCEROL SYNTHASE 1, CHLOROPLASTIC"/>
    <property type="match status" value="1"/>
</dbReference>
<feature type="domain" description="Diacylglycerol glucosyltransferase N-terminal" evidence="5">
    <location>
        <begin position="23"/>
        <end position="186"/>
    </location>
</feature>
<comment type="caution">
    <text evidence="6">The sequence shown here is derived from an EMBL/GenBank/DDBJ whole genome shotgun (WGS) entry which is preliminary data.</text>
</comment>
<evidence type="ECO:0000256" key="3">
    <source>
        <dbReference type="ARBA" id="ARBA00022679"/>
    </source>
</evidence>
<comment type="similarity">
    <text evidence="1">Belongs to the glycosyltransferase 28 family.</text>
</comment>
<evidence type="ECO:0000313" key="7">
    <source>
        <dbReference type="Proteomes" id="UP000600247"/>
    </source>
</evidence>
<evidence type="ECO:0000259" key="4">
    <source>
        <dbReference type="Pfam" id="PF00534"/>
    </source>
</evidence>
<dbReference type="InterPro" id="IPR050519">
    <property type="entry name" value="Glycosyltransf_28_UgtP"/>
</dbReference>